<dbReference type="Pfam" id="PF00406">
    <property type="entry name" value="ADK"/>
    <property type="match status" value="2"/>
</dbReference>
<dbReference type="PROSITE" id="PS00113">
    <property type="entry name" value="ADENYLATE_KINASE"/>
    <property type="match status" value="1"/>
</dbReference>
<dbReference type="InterPro" id="IPR027417">
    <property type="entry name" value="P-loop_NTPase"/>
</dbReference>
<feature type="region of interest" description="Disordered" evidence="4">
    <location>
        <begin position="480"/>
        <end position="522"/>
    </location>
</feature>
<evidence type="ECO:0000256" key="3">
    <source>
        <dbReference type="ARBA" id="ARBA00022777"/>
    </source>
</evidence>
<keyword evidence="3" id="KW-0418">Kinase</keyword>
<dbReference type="EnsemblMetazoa" id="XM_001603295">
    <property type="protein sequence ID" value="XP_001603345"/>
    <property type="gene ID" value="LOC100119603"/>
</dbReference>
<evidence type="ECO:0008006" key="7">
    <source>
        <dbReference type="Google" id="ProtNLM"/>
    </source>
</evidence>
<evidence type="ECO:0000313" key="6">
    <source>
        <dbReference type="Proteomes" id="UP000002358"/>
    </source>
</evidence>
<protein>
    <recommendedName>
        <fullName evidence="7">Adenylate kinase isoenzyme 5</fullName>
    </recommendedName>
</protein>
<feature type="compositionally biased region" description="Low complexity" evidence="4">
    <location>
        <begin position="576"/>
        <end position="586"/>
    </location>
</feature>
<keyword evidence="2" id="KW-0547">Nucleotide-binding</keyword>
<dbReference type="PRINTS" id="PR00094">
    <property type="entry name" value="ADENYLTKNASE"/>
</dbReference>
<name>A0A7M7G4Q2_NASVI</name>
<dbReference type="GO" id="GO:0006139">
    <property type="term" value="P:nucleobase-containing compound metabolic process"/>
    <property type="evidence" value="ECO:0007669"/>
    <property type="project" value="InterPro"/>
</dbReference>
<dbReference type="InterPro" id="IPR033690">
    <property type="entry name" value="Adenylat_kinase_CS"/>
</dbReference>
<dbReference type="Gene3D" id="3.40.50.300">
    <property type="entry name" value="P-loop containing nucleotide triphosphate hydrolases"/>
    <property type="match status" value="2"/>
</dbReference>
<dbReference type="Proteomes" id="UP000002358">
    <property type="component" value="Chromosome 2"/>
</dbReference>
<sequence>MGICLDTDQQDGSQVFEEAGAQNRDKWSREEGILATPPGGKFPMQNAGQVKFEPPTVPVIFVLGGPGSGKVTHCDNLTQEKKGIVHINMTDLLQQYALGNDMQDFGVLSSKTVTEVLMLEMKMSLGAKTFLVSGYPRNMRDVVEYSEKIQIVNGVILVAWKQEVLERQIDYGAQLGQVIIELARMELQNFYKNVMPVAEYFDQSEMLLVVNGERNPSEVYVDFRESVMRILGLSEESEAPERQVSSSMEAEVEVERDQDGELATSPGPADEHLLSAAQPPTLIGDEILPSKTADMTRRGLPPVVWVLGGPGSNKAMVCSQAIRKMSNWLHLSMGSLLVRLAASNPKVREALVLGEHVPTDLIMRLLEQQIVQNRDCNGIVIDGFPRDTRQARDFENKFGQRPEMLLLDVSKQQLGRGRLYDGVEAFGRRLELFRELSLPMLKSLDNQARLSIVDGDTELPVDRQQFASALLQLMRRAARNEDDPNRISVLQSEPEDEDVPKVSAGRRKPAANGLAKPVGNGVNHRANNEVIMGNGVAGGRKLPLANGHGPLKNAARKVVDDNRQQQNGHQPKPAVQQHQQHQQQQQKRQANGGPHLLQNGVARMANGFLPTTTNNRVAPARQPRQRQNGVATIGVDPIRRMYNEVEGGYDSYPPANLHI</sequence>
<dbReference type="KEGG" id="nvi:100119603"/>
<keyword evidence="6" id="KW-1185">Reference proteome</keyword>
<dbReference type="GO" id="GO:0019205">
    <property type="term" value="F:nucleobase-containing compound kinase activity"/>
    <property type="evidence" value="ECO:0007669"/>
    <property type="project" value="InterPro"/>
</dbReference>
<feature type="region of interest" description="Disordered" evidence="4">
    <location>
        <begin position="561"/>
        <end position="597"/>
    </location>
</feature>
<keyword evidence="1" id="KW-0808">Transferase</keyword>
<organism evidence="5 6">
    <name type="scientific">Nasonia vitripennis</name>
    <name type="common">Parasitic wasp</name>
    <dbReference type="NCBI Taxonomy" id="7425"/>
    <lineage>
        <taxon>Eukaryota</taxon>
        <taxon>Metazoa</taxon>
        <taxon>Ecdysozoa</taxon>
        <taxon>Arthropoda</taxon>
        <taxon>Hexapoda</taxon>
        <taxon>Insecta</taxon>
        <taxon>Pterygota</taxon>
        <taxon>Neoptera</taxon>
        <taxon>Endopterygota</taxon>
        <taxon>Hymenoptera</taxon>
        <taxon>Apocrita</taxon>
        <taxon>Proctotrupomorpha</taxon>
        <taxon>Chalcidoidea</taxon>
        <taxon>Pteromalidae</taxon>
        <taxon>Pteromalinae</taxon>
        <taxon>Nasonia</taxon>
    </lineage>
</organism>
<evidence type="ECO:0000256" key="2">
    <source>
        <dbReference type="ARBA" id="ARBA00022741"/>
    </source>
</evidence>
<dbReference type="GO" id="GO:0005524">
    <property type="term" value="F:ATP binding"/>
    <property type="evidence" value="ECO:0007669"/>
    <property type="project" value="InterPro"/>
</dbReference>
<dbReference type="OrthoDB" id="6436361at2759"/>
<dbReference type="CDD" id="cd01428">
    <property type="entry name" value="ADK"/>
    <property type="match status" value="1"/>
</dbReference>
<reference evidence="5" key="1">
    <citation type="submission" date="2021-01" db="UniProtKB">
        <authorList>
            <consortium name="EnsemblMetazoa"/>
        </authorList>
    </citation>
    <scope>IDENTIFICATION</scope>
</reference>
<evidence type="ECO:0000256" key="4">
    <source>
        <dbReference type="SAM" id="MobiDB-lite"/>
    </source>
</evidence>
<evidence type="ECO:0000313" key="5">
    <source>
        <dbReference type="EnsemblMetazoa" id="XP_001603345"/>
    </source>
</evidence>
<proteinExistence type="predicted"/>
<accession>A0A7M7G4Q2</accession>
<feature type="region of interest" description="Disordered" evidence="4">
    <location>
        <begin position="238"/>
        <end position="271"/>
    </location>
</feature>
<dbReference type="FunCoup" id="A0A7M7G4Q2">
    <property type="interactions" value="32"/>
</dbReference>
<dbReference type="SUPFAM" id="SSF52540">
    <property type="entry name" value="P-loop containing nucleoside triphosphate hydrolases"/>
    <property type="match status" value="2"/>
</dbReference>
<dbReference type="InterPro" id="IPR000850">
    <property type="entry name" value="Adenylat/UMP-CMP_kin"/>
</dbReference>
<dbReference type="AlphaFoldDB" id="A0A7M7G4Q2"/>
<gene>
    <name evidence="5" type="primary">100119603</name>
</gene>
<dbReference type="PANTHER" id="PTHR23359">
    <property type="entry name" value="NUCLEOTIDE KINASE"/>
    <property type="match status" value="1"/>
</dbReference>
<evidence type="ECO:0000256" key="1">
    <source>
        <dbReference type="ARBA" id="ARBA00022679"/>
    </source>
</evidence>
<dbReference type="InParanoid" id="A0A7M7G4Q2"/>